<keyword evidence="3" id="KW-0677">Repeat</keyword>
<dbReference type="STRING" id="690567.1535"/>
<keyword evidence="6 7" id="KW-0804">Transcription</keyword>
<dbReference type="Pfam" id="PF02381">
    <property type="entry name" value="MraZ"/>
    <property type="match status" value="2"/>
</dbReference>
<comment type="subunit">
    <text evidence="7">Forms oligomers.</text>
</comment>
<evidence type="ECO:0000259" key="8">
    <source>
        <dbReference type="PROSITE" id="PS51740"/>
    </source>
</evidence>
<evidence type="ECO:0000256" key="2">
    <source>
        <dbReference type="ARBA" id="ARBA00022490"/>
    </source>
</evidence>
<dbReference type="GO" id="GO:0000976">
    <property type="term" value="F:transcription cis-regulatory region binding"/>
    <property type="evidence" value="ECO:0007669"/>
    <property type="project" value="TreeGrafter"/>
</dbReference>
<dbReference type="Gene3D" id="3.40.1550.20">
    <property type="entry name" value="Transcriptional regulator MraZ domain"/>
    <property type="match status" value="1"/>
</dbReference>
<reference evidence="9 10" key="1">
    <citation type="submission" date="2015-03" db="EMBL/GenBank/DDBJ databases">
        <authorList>
            <person name="Murphy D."/>
        </authorList>
    </citation>
    <scope>NUCLEOTIDE SEQUENCE [LARGE SCALE GENOMIC DNA]</scope>
    <source>
        <strain evidence="9 10">OL-4</strain>
    </source>
</reference>
<dbReference type="Proteomes" id="UP000045545">
    <property type="component" value="Unassembled WGS sequence"/>
</dbReference>
<organism evidence="9 10">
    <name type="scientific">Syntrophomonas zehnderi OL-4</name>
    <dbReference type="NCBI Taxonomy" id="690567"/>
    <lineage>
        <taxon>Bacteria</taxon>
        <taxon>Bacillati</taxon>
        <taxon>Bacillota</taxon>
        <taxon>Clostridia</taxon>
        <taxon>Eubacteriales</taxon>
        <taxon>Syntrophomonadaceae</taxon>
        <taxon>Syntrophomonas</taxon>
    </lineage>
</organism>
<dbReference type="InterPro" id="IPR035642">
    <property type="entry name" value="MraZ_N"/>
</dbReference>
<dbReference type="GO" id="GO:0009295">
    <property type="term" value="C:nucleoid"/>
    <property type="evidence" value="ECO:0007669"/>
    <property type="project" value="UniProtKB-SubCell"/>
</dbReference>
<dbReference type="NCBIfam" id="TIGR00242">
    <property type="entry name" value="division/cell wall cluster transcriptional repressor MraZ"/>
    <property type="match status" value="1"/>
</dbReference>
<proteinExistence type="inferred from homology"/>
<dbReference type="InterPro" id="IPR038619">
    <property type="entry name" value="MraZ_sf"/>
</dbReference>
<dbReference type="FunFam" id="3.40.1550.20:FF:000002">
    <property type="entry name" value="Transcriptional regulator MraZ"/>
    <property type="match status" value="1"/>
</dbReference>
<keyword evidence="2 7" id="KW-0963">Cytoplasm</keyword>
<evidence type="ECO:0000313" key="10">
    <source>
        <dbReference type="Proteomes" id="UP000045545"/>
    </source>
</evidence>
<evidence type="ECO:0000256" key="7">
    <source>
        <dbReference type="HAMAP-Rule" id="MF_01008"/>
    </source>
</evidence>
<dbReference type="GO" id="GO:2000143">
    <property type="term" value="P:negative regulation of DNA-templated transcription initiation"/>
    <property type="evidence" value="ECO:0007669"/>
    <property type="project" value="TreeGrafter"/>
</dbReference>
<dbReference type="CDD" id="cd16320">
    <property type="entry name" value="MraZ_N"/>
    <property type="match status" value="1"/>
</dbReference>
<dbReference type="OrthoDB" id="9807753at2"/>
<dbReference type="PANTHER" id="PTHR34701">
    <property type="entry name" value="TRANSCRIPTIONAL REGULATOR MRAZ"/>
    <property type="match status" value="1"/>
</dbReference>
<dbReference type="HAMAP" id="MF_01008">
    <property type="entry name" value="MraZ"/>
    <property type="match status" value="1"/>
</dbReference>
<dbReference type="PANTHER" id="PTHR34701:SF1">
    <property type="entry name" value="TRANSCRIPTIONAL REGULATOR MRAZ"/>
    <property type="match status" value="1"/>
</dbReference>
<dbReference type="PROSITE" id="PS51740">
    <property type="entry name" value="SPOVT_ABRB"/>
    <property type="match status" value="2"/>
</dbReference>
<dbReference type="RefSeq" id="WP_046497307.1">
    <property type="nucleotide sequence ID" value="NZ_CGIH01000027.1"/>
</dbReference>
<accession>A0A0E4GBB5</accession>
<dbReference type="InterPro" id="IPR007159">
    <property type="entry name" value="SpoVT-AbrB_dom"/>
</dbReference>
<sequence>MFLGEYQHSLDTKARVIIPAKFREELGLKFVATKGLDNCIFIYPLDEWQVIEKKLRALPFTRADVRSFARFFFSGASELEIDKQGRVLLPQNLREYANIDKELVIIGVGARLEIWSSENWVSYNQTAEASYGTLAESLVDLGL</sequence>
<dbReference type="GO" id="GO:0003700">
    <property type="term" value="F:DNA-binding transcription factor activity"/>
    <property type="evidence" value="ECO:0007669"/>
    <property type="project" value="UniProtKB-UniRule"/>
</dbReference>
<dbReference type="SUPFAM" id="SSF89447">
    <property type="entry name" value="AbrB/MazE/MraZ-like"/>
    <property type="match status" value="1"/>
</dbReference>
<feature type="domain" description="SpoVT-AbrB" evidence="8">
    <location>
        <begin position="76"/>
        <end position="119"/>
    </location>
</feature>
<feature type="domain" description="SpoVT-AbrB" evidence="8">
    <location>
        <begin position="5"/>
        <end position="47"/>
    </location>
</feature>
<dbReference type="EMBL" id="CGIH01000027">
    <property type="protein sequence ID" value="CFX62372.1"/>
    <property type="molecule type" value="Genomic_DNA"/>
</dbReference>
<gene>
    <name evidence="7" type="primary">mraZ</name>
    <name evidence="9" type="ORF">1535</name>
</gene>
<keyword evidence="10" id="KW-1185">Reference proteome</keyword>
<evidence type="ECO:0000256" key="1">
    <source>
        <dbReference type="ARBA" id="ARBA00013860"/>
    </source>
</evidence>
<dbReference type="InterPro" id="IPR020603">
    <property type="entry name" value="MraZ_dom"/>
</dbReference>
<name>A0A0E4GBB5_9FIRM</name>
<keyword evidence="5 7" id="KW-0238">DNA-binding</keyword>
<dbReference type="InterPro" id="IPR035644">
    <property type="entry name" value="MraZ_C"/>
</dbReference>
<dbReference type="CDD" id="cd16321">
    <property type="entry name" value="MraZ_C"/>
    <property type="match status" value="1"/>
</dbReference>
<evidence type="ECO:0000256" key="6">
    <source>
        <dbReference type="ARBA" id="ARBA00023163"/>
    </source>
</evidence>
<dbReference type="InterPro" id="IPR003444">
    <property type="entry name" value="MraZ"/>
</dbReference>
<keyword evidence="4 7" id="KW-0805">Transcription regulation</keyword>
<evidence type="ECO:0000256" key="4">
    <source>
        <dbReference type="ARBA" id="ARBA00023015"/>
    </source>
</evidence>
<dbReference type="GO" id="GO:0005737">
    <property type="term" value="C:cytoplasm"/>
    <property type="evidence" value="ECO:0007669"/>
    <property type="project" value="UniProtKB-UniRule"/>
</dbReference>
<comment type="similarity">
    <text evidence="7">Belongs to the MraZ family.</text>
</comment>
<dbReference type="InterPro" id="IPR037914">
    <property type="entry name" value="SpoVT-AbrB_sf"/>
</dbReference>
<evidence type="ECO:0000256" key="5">
    <source>
        <dbReference type="ARBA" id="ARBA00023125"/>
    </source>
</evidence>
<evidence type="ECO:0000313" key="9">
    <source>
        <dbReference type="EMBL" id="CFX62372.1"/>
    </source>
</evidence>
<comment type="subcellular location">
    <subcellularLocation>
        <location evidence="7">Cytoplasm</location>
        <location evidence="7">Nucleoid</location>
    </subcellularLocation>
</comment>
<dbReference type="AlphaFoldDB" id="A0A0E4GBB5"/>
<evidence type="ECO:0000256" key="3">
    <source>
        <dbReference type="ARBA" id="ARBA00022737"/>
    </source>
</evidence>
<protein>
    <recommendedName>
        <fullName evidence="1 7">Transcriptional regulator MraZ</fullName>
    </recommendedName>
</protein>